<protein>
    <submittedName>
        <fullName evidence="4">WD40-repeat-containing domain protein</fullName>
    </submittedName>
</protein>
<dbReference type="Pfam" id="PF00400">
    <property type="entry name" value="WD40"/>
    <property type="match status" value="2"/>
</dbReference>
<feature type="repeat" description="WD" evidence="3">
    <location>
        <begin position="57"/>
        <end position="98"/>
    </location>
</feature>
<dbReference type="SMART" id="SM00320">
    <property type="entry name" value="WD40"/>
    <property type="match status" value="5"/>
</dbReference>
<name>A0A1X2HFV1_SYNRA</name>
<sequence length="338" mass="37683">MMDRYDIPIHSGPDDTISELAFSPVADYLSVSSWDNQILQTRIYEIQATGNSIQRAAYAHEGPVLSTAWNTEGTLVVSGGADGFARVYDIRSGTPSSVAQLREPIKRVRFMDGPQPILVTAGTNTLQYNDVRSPTPMATLNLPERCYSMDLKKNLLVIATSERTVLVFDLRQPTTLFKKVQPSLKHQLRNITCTPDGQGWACGSIEGRVNIACIDEKNSSRNYSFRCHRAEKNKKKEMDVYAVHDIKFHPRYTGTFSTAGADGGVNFWDGNARQRLKPFSAGTGAITCTAFNKDGNLFAYAQGYDWSKGYKFADSNSVHPKIFLHAVQEVEVKPRRNK</sequence>
<dbReference type="PANTHER" id="PTHR10971">
    <property type="entry name" value="MRNA EXPORT FACTOR AND BUB3"/>
    <property type="match status" value="1"/>
</dbReference>
<accession>A0A1X2HFV1</accession>
<keyword evidence="1 3" id="KW-0853">WD repeat</keyword>
<dbReference type="PROSITE" id="PS50294">
    <property type="entry name" value="WD_REPEATS_REGION"/>
    <property type="match status" value="1"/>
</dbReference>
<dbReference type="Gene3D" id="2.130.10.10">
    <property type="entry name" value="YVTN repeat-like/Quinoprotein amine dehydrogenase"/>
    <property type="match status" value="1"/>
</dbReference>
<evidence type="ECO:0000256" key="2">
    <source>
        <dbReference type="ARBA" id="ARBA00022737"/>
    </source>
</evidence>
<dbReference type="InterPro" id="IPR001680">
    <property type="entry name" value="WD40_rpt"/>
</dbReference>
<dbReference type="OrthoDB" id="256303at2759"/>
<keyword evidence="5" id="KW-1185">Reference proteome</keyword>
<evidence type="ECO:0000256" key="1">
    <source>
        <dbReference type="ARBA" id="ARBA00022574"/>
    </source>
</evidence>
<keyword evidence="2" id="KW-0677">Repeat</keyword>
<gene>
    <name evidence="4" type="ORF">BCR43DRAFT_252653</name>
</gene>
<evidence type="ECO:0000313" key="4">
    <source>
        <dbReference type="EMBL" id="ORY97808.1"/>
    </source>
</evidence>
<dbReference type="EMBL" id="MCGN01000004">
    <property type="protein sequence ID" value="ORY97808.1"/>
    <property type="molecule type" value="Genomic_DNA"/>
</dbReference>
<proteinExistence type="predicted"/>
<dbReference type="STRING" id="13706.A0A1X2HFV1"/>
<organism evidence="4 5">
    <name type="scientific">Syncephalastrum racemosum</name>
    <name type="common">Filamentous fungus</name>
    <dbReference type="NCBI Taxonomy" id="13706"/>
    <lineage>
        <taxon>Eukaryota</taxon>
        <taxon>Fungi</taxon>
        <taxon>Fungi incertae sedis</taxon>
        <taxon>Mucoromycota</taxon>
        <taxon>Mucoromycotina</taxon>
        <taxon>Mucoromycetes</taxon>
        <taxon>Mucorales</taxon>
        <taxon>Syncephalastraceae</taxon>
        <taxon>Syncephalastrum</taxon>
    </lineage>
</organism>
<dbReference type="Proteomes" id="UP000242180">
    <property type="component" value="Unassembled WGS sequence"/>
</dbReference>
<dbReference type="SUPFAM" id="SSF50978">
    <property type="entry name" value="WD40 repeat-like"/>
    <property type="match status" value="1"/>
</dbReference>
<dbReference type="InParanoid" id="A0A1X2HFV1"/>
<reference evidence="4 5" key="1">
    <citation type="submission" date="2016-07" db="EMBL/GenBank/DDBJ databases">
        <title>Pervasive Adenine N6-methylation of Active Genes in Fungi.</title>
        <authorList>
            <consortium name="DOE Joint Genome Institute"/>
            <person name="Mondo S.J."/>
            <person name="Dannebaum R.O."/>
            <person name="Kuo R.C."/>
            <person name="Labutti K."/>
            <person name="Haridas S."/>
            <person name="Kuo A."/>
            <person name="Salamov A."/>
            <person name="Ahrendt S.R."/>
            <person name="Lipzen A."/>
            <person name="Sullivan W."/>
            <person name="Andreopoulos W.B."/>
            <person name="Clum A."/>
            <person name="Lindquist E."/>
            <person name="Daum C."/>
            <person name="Ramamoorthy G.K."/>
            <person name="Gryganskyi A."/>
            <person name="Culley D."/>
            <person name="Magnuson J.K."/>
            <person name="James T.Y."/>
            <person name="O'Malley M.A."/>
            <person name="Stajich J.E."/>
            <person name="Spatafora J.W."/>
            <person name="Visel A."/>
            <person name="Grigoriev I.V."/>
        </authorList>
    </citation>
    <scope>NUCLEOTIDE SEQUENCE [LARGE SCALE GENOMIC DNA]</scope>
    <source>
        <strain evidence="4 5">NRRL 2496</strain>
    </source>
</reference>
<dbReference type="InterPro" id="IPR036322">
    <property type="entry name" value="WD40_repeat_dom_sf"/>
</dbReference>
<dbReference type="InterPro" id="IPR015943">
    <property type="entry name" value="WD40/YVTN_repeat-like_dom_sf"/>
</dbReference>
<evidence type="ECO:0000313" key="5">
    <source>
        <dbReference type="Proteomes" id="UP000242180"/>
    </source>
</evidence>
<dbReference type="PROSITE" id="PS50082">
    <property type="entry name" value="WD_REPEATS_2"/>
    <property type="match status" value="1"/>
</dbReference>
<comment type="caution">
    <text evidence="4">The sequence shown here is derived from an EMBL/GenBank/DDBJ whole genome shotgun (WGS) entry which is preliminary data.</text>
</comment>
<evidence type="ECO:0000256" key="3">
    <source>
        <dbReference type="PROSITE-ProRule" id="PRU00221"/>
    </source>
</evidence>
<dbReference type="AlphaFoldDB" id="A0A1X2HFV1"/>